<keyword evidence="2" id="KW-0812">Transmembrane</keyword>
<dbReference type="Gene3D" id="3.30.450.20">
    <property type="entry name" value="PAS domain"/>
    <property type="match status" value="1"/>
</dbReference>
<dbReference type="Pfam" id="PF07228">
    <property type="entry name" value="SpoIIE"/>
    <property type="match status" value="1"/>
</dbReference>
<keyword evidence="2" id="KW-0472">Membrane</keyword>
<feature type="domain" description="PPM-type phosphatase" evidence="3">
    <location>
        <begin position="268"/>
        <end position="493"/>
    </location>
</feature>
<evidence type="ECO:0000256" key="1">
    <source>
        <dbReference type="ARBA" id="ARBA00022801"/>
    </source>
</evidence>
<dbReference type="EMBL" id="UHJL01000006">
    <property type="protein sequence ID" value="SUQ26046.1"/>
    <property type="molecule type" value="Genomic_DNA"/>
</dbReference>
<dbReference type="Gene3D" id="3.60.40.10">
    <property type="entry name" value="PPM-type phosphatase domain"/>
    <property type="match status" value="1"/>
</dbReference>
<dbReference type="PANTHER" id="PTHR43156:SF2">
    <property type="entry name" value="STAGE II SPORULATION PROTEIN E"/>
    <property type="match status" value="1"/>
</dbReference>
<keyword evidence="2" id="KW-1133">Transmembrane helix</keyword>
<accession>A0A380S9Y9</accession>
<dbReference type="InterPro" id="IPR029151">
    <property type="entry name" value="Sensor-like_sf"/>
</dbReference>
<proteinExistence type="predicted"/>
<gene>
    <name evidence="4" type="ORF">SAMN05661053_2851</name>
</gene>
<dbReference type="Proteomes" id="UP000255423">
    <property type="component" value="Unassembled WGS sequence"/>
</dbReference>
<evidence type="ECO:0000259" key="3">
    <source>
        <dbReference type="SMART" id="SM00331"/>
    </source>
</evidence>
<dbReference type="InterPro" id="IPR001932">
    <property type="entry name" value="PPM-type_phosphatase-like_dom"/>
</dbReference>
<evidence type="ECO:0000256" key="2">
    <source>
        <dbReference type="SAM" id="Phobius"/>
    </source>
</evidence>
<dbReference type="RefSeq" id="WP_109573642.1">
    <property type="nucleotide sequence ID" value="NZ_UHJL01000006.1"/>
</dbReference>
<protein>
    <submittedName>
        <fullName evidence="4">Cache domain-containing protein</fullName>
    </submittedName>
</protein>
<dbReference type="SUPFAM" id="SSF103190">
    <property type="entry name" value="Sensory domain-like"/>
    <property type="match status" value="1"/>
</dbReference>
<dbReference type="SUPFAM" id="SSF81606">
    <property type="entry name" value="PP2C-like"/>
    <property type="match status" value="1"/>
</dbReference>
<sequence>MNTSRHTKIRSVTVLVVAALLLELTTAVQYISTRRAITAQITEMAKQDLTSANRTFEVKELVEAAIAAVLPEVERLIDTQQQDSLHMALQRVVANHPEIVGVDFAYRVGSDGLRDGYFTFRDDATNEIKDTVIGFDYTERTWYREGLHGTGSWSEPYMSRYYVALMSTFSRPVHDPQGRVVAVIGADVPMRELSSMAVQLYDNQQRSLIPVIILQLVGLFVLGFIMYRSILSVRKLSKVSAEKDLMNRELGIANAIQTAMLPPPLPESEFLNIVGSQVPAKQVGGDFYDYFVRDGKLFFNIGDVCGKGIPAALVMSMTQAVFRTIATKVDDPSHIVMGMNTMASRGNTTGMFATLFVGVLDLATGRLSYCNAGHEKPIIITGRNMRYLDVTANIPIGVMEEKKYNIQESVIAAGDMILLYTDGLTEAMNASGKLFGLKRVEETICGGGKTGGNSELSTFAEPQQLLETMSQAVSKFVDGAEQSDDLTMLVIKYKG</sequence>
<dbReference type="InterPro" id="IPR052016">
    <property type="entry name" value="Bact_Sigma-Reg"/>
</dbReference>
<evidence type="ECO:0000313" key="4">
    <source>
        <dbReference type="EMBL" id="SUQ26046.1"/>
    </source>
</evidence>
<name>A0A380S9Y9_FIBSU</name>
<organism evidence="4 5">
    <name type="scientific">Fibrobacter succinogenes</name>
    <name type="common">Bacteroides succinogenes</name>
    <dbReference type="NCBI Taxonomy" id="833"/>
    <lineage>
        <taxon>Bacteria</taxon>
        <taxon>Pseudomonadati</taxon>
        <taxon>Fibrobacterota</taxon>
        <taxon>Fibrobacteria</taxon>
        <taxon>Fibrobacterales</taxon>
        <taxon>Fibrobacteraceae</taxon>
        <taxon>Fibrobacter</taxon>
    </lineage>
</organism>
<dbReference type="Pfam" id="PF22673">
    <property type="entry name" value="MCP-like_PDC_1"/>
    <property type="match status" value="1"/>
</dbReference>
<dbReference type="SMART" id="SM00331">
    <property type="entry name" value="PP2C_SIG"/>
    <property type="match status" value="1"/>
</dbReference>
<evidence type="ECO:0000313" key="5">
    <source>
        <dbReference type="Proteomes" id="UP000255423"/>
    </source>
</evidence>
<dbReference type="GO" id="GO:0016791">
    <property type="term" value="F:phosphatase activity"/>
    <property type="evidence" value="ECO:0007669"/>
    <property type="project" value="TreeGrafter"/>
</dbReference>
<dbReference type="CDD" id="cd12913">
    <property type="entry name" value="PDC1_MCP_like"/>
    <property type="match status" value="1"/>
</dbReference>
<dbReference type="AlphaFoldDB" id="A0A380S9Y9"/>
<dbReference type="PANTHER" id="PTHR43156">
    <property type="entry name" value="STAGE II SPORULATION PROTEIN E-RELATED"/>
    <property type="match status" value="1"/>
</dbReference>
<keyword evidence="1" id="KW-0378">Hydrolase</keyword>
<dbReference type="InterPro" id="IPR036457">
    <property type="entry name" value="PPM-type-like_dom_sf"/>
</dbReference>
<feature type="transmembrane region" description="Helical" evidence="2">
    <location>
        <begin position="208"/>
        <end position="227"/>
    </location>
</feature>
<reference evidence="4 5" key="1">
    <citation type="submission" date="2017-08" db="EMBL/GenBank/DDBJ databases">
        <authorList>
            <person name="de Groot N.N."/>
        </authorList>
    </citation>
    <scope>NUCLEOTIDE SEQUENCE [LARGE SCALE GENOMIC DNA]</scope>
    <source>
        <strain evidence="4 5">HM2</strain>
    </source>
</reference>